<comment type="caution">
    <text evidence="1">The sequence shown here is derived from an EMBL/GenBank/DDBJ whole genome shotgun (WGS) entry which is preliminary data.</text>
</comment>
<proteinExistence type="predicted"/>
<dbReference type="EMBL" id="QXHD01000004">
    <property type="protein sequence ID" value="NEZ58222.1"/>
    <property type="molecule type" value="Genomic_DNA"/>
</dbReference>
<evidence type="ECO:0000313" key="2">
    <source>
        <dbReference type="Proteomes" id="UP000481033"/>
    </source>
</evidence>
<protein>
    <submittedName>
        <fullName evidence="1">Uncharacterized protein</fullName>
    </submittedName>
</protein>
<evidence type="ECO:0000313" key="1">
    <source>
        <dbReference type="EMBL" id="NEZ58222.1"/>
    </source>
</evidence>
<sequence length="66" mass="7179">MSHPNTVRIFISWEAPGGLHGSHIATIDKDEYNSDRLLSLVESMILAKAGVGKVHICALNLLPIVE</sequence>
<dbReference type="Proteomes" id="UP000481033">
    <property type="component" value="Unassembled WGS sequence"/>
</dbReference>
<keyword evidence="2" id="KW-1185">Reference proteome</keyword>
<organism evidence="1 2">
    <name type="scientific">Adonisia turfae CCMR0081</name>
    <dbReference type="NCBI Taxonomy" id="2292702"/>
    <lineage>
        <taxon>Bacteria</taxon>
        <taxon>Bacillati</taxon>
        <taxon>Cyanobacteriota</taxon>
        <taxon>Adonisia</taxon>
        <taxon>Adonisia turfae</taxon>
    </lineage>
</organism>
<gene>
    <name evidence="1" type="ORF">DXZ20_21770</name>
</gene>
<dbReference type="AlphaFoldDB" id="A0A6M0RR40"/>
<reference evidence="1 2" key="1">
    <citation type="journal article" date="2020" name="Microb. Ecol.">
        <title>Ecogenomics of the Marine Benthic Filamentous Cyanobacterium Adonisia.</title>
        <authorList>
            <person name="Walter J.M."/>
            <person name="Coutinho F.H."/>
            <person name="Leomil L."/>
            <person name="Hargreaves P.I."/>
            <person name="Campeao M.E."/>
            <person name="Vieira V.V."/>
            <person name="Silva B.S."/>
            <person name="Fistarol G.O."/>
            <person name="Salomon P.S."/>
            <person name="Sawabe T."/>
            <person name="Mino S."/>
            <person name="Hosokawa M."/>
            <person name="Miyashita H."/>
            <person name="Maruyama F."/>
            <person name="van Verk M.C."/>
            <person name="Dutilh B.E."/>
            <person name="Thompson C.C."/>
            <person name="Thompson F.L."/>
        </authorList>
    </citation>
    <scope>NUCLEOTIDE SEQUENCE [LARGE SCALE GENOMIC DNA]</scope>
    <source>
        <strain evidence="1 2">CCMR0081</strain>
    </source>
</reference>
<accession>A0A6M0RR40</accession>
<name>A0A6M0RR40_9CYAN</name>